<evidence type="ECO:0000313" key="1">
    <source>
        <dbReference type="EMBL" id="CAK9040516.1"/>
    </source>
</evidence>
<organism evidence="1 2">
    <name type="scientific">Durusdinium trenchii</name>
    <dbReference type="NCBI Taxonomy" id="1381693"/>
    <lineage>
        <taxon>Eukaryota</taxon>
        <taxon>Sar</taxon>
        <taxon>Alveolata</taxon>
        <taxon>Dinophyceae</taxon>
        <taxon>Suessiales</taxon>
        <taxon>Symbiodiniaceae</taxon>
        <taxon>Durusdinium</taxon>
    </lineage>
</organism>
<sequence length="268" mass="30533">MEETIQKFRSELESFKTSIQSVALLKFSLLDIVGVWFEETSKSRVRVAQNGTCIFGNGQKNTVSVDGSNIKLATGFVLFMEKSSRKRLVWEKGDQSLEWLYEMPGGSRQVTLNLDVEELLRGNFRYGEEVQYYNFNFSLIGCEVKVMFKQTKKDPNDLGAYFGLRKSTSRIGESTNNVDAITCWVQVDLWNPKDKTWLNLFRNNVARYEPGGTAWGDTSVITVARLKEILTTKTQYGYERIQSAQVRVTITDIGLLELSKQGEIRPTS</sequence>
<accession>A0ABP0LMR0</accession>
<protein>
    <submittedName>
        <fullName evidence="1">Uncharacterized protein</fullName>
    </submittedName>
</protein>
<dbReference type="Proteomes" id="UP001642464">
    <property type="component" value="Unassembled WGS sequence"/>
</dbReference>
<keyword evidence="2" id="KW-1185">Reference proteome</keyword>
<evidence type="ECO:0000313" key="2">
    <source>
        <dbReference type="Proteomes" id="UP001642464"/>
    </source>
</evidence>
<comment type="caution">
    <text evidence="1">The sequence shown here is derived from an EMBL/GenBank/DDBJ whole genome shotgun (WGS) entry which is preliminary data.</text>
</comment>
<proteinExistence type="predicted"/>
<gene>
    <name evidence="1" type="ORF">SCF082_LOCUS23549</name>
</gene>
<dbReference type="EMBL" id="CAXAMM010017151">
    <property type="protein sequence ID" value="CAK9040516.1"/>
    <property type="molecule type" value="Genomic_DNA"/>
</dbReference>
<name>A0ABP0LMR0_9DINO</name>
<reference evidence="1 2" key="1">
    <citation type="submission" date="2024-02" db="EMBL/GenBank/DDBJ databases">
        <authorList>
            <person name="Chen Y."/>
            <person name="Shah S."/>
            <person name="Dougan E. K."/>
            <person name="Thang M."/>
            <person name="Chan C."/>
        </authorList>
    </citation>
    <scope>NUCLEOTIDE SEQUENCE [LARGE SCALE GENOMIC DNA]</scope>
</reference>